<dbReference type="Gene3D" id="3.90.176.10">
    <property type="entry name" value="Toxin ADP-ribosyltransferase, Chain A, domain 1"/>
    <property type="match status" value="1"/>
</dbReference>
<dbReference type="SUPFAM" id="SSF56399">
    <property type="entry name" value="ADP-ribosylation"/>
    <property type="match status" value="1"/>
</dbReference>
<accession>A0A820CCE4</accession>
<gene>
    <name evidence="1" type="ORF">UXM345_LOCUS28586</name>
</gene>
<reference evidence="1" key="1">
    <citation type="submission" date="2021-02" db="EMBL/GenBank/DDBJ databases">
        <authorList>
            <person name="Nowell W R."/>
        </authorList>
    </citation>
    <scope>NUCLEOTIDE SEQUENCE</scope>
</reference>
<evidence type="ECO:0000313" key="1">
    <source>
        <dbReference type="EMBL" id="CAF4211624.1"/>
    </source>
</evidence>
<dbReference type="Proteomes" id="UP000663842">
    <property type="component" value="Unassembled WGS sequence"/>
</dbReference>
<evidence type="ECO:0000313" key="2">
    <source>
        <dbReference type="Proteomes" id="UP000663842"/>
    </source>
</evidence>
<dbReference type="EMBL" id="CAJOBF010006638">
    <property type="protein sequence ID" value="CAF4211624.1"/>
    <property type="molecule type" value="Genomic_DNA"/>
</dbReference>
<sequence>MYNESFIVYCGQGLTQKDFQRLLGTKGGLLSFNNFLSTHKARDVAMLFVQSLRYENEEIVGVLFSIIIDQSVNLASTSPFAFIADYSCFQDEEEILFSMHTVFREVDIKLITNNTSLYEVQLIATSDTDPQLSALTDRTRKEISGEGRYRIGELVLKMGYSDPAMEVFQVISKNVEIFYVK</sequence>
<name>A0A820CCE4_9BILA</name>
<comment type="caution">
    <text evidence="1">The sequence shown here is derived from an EMBL/GenBank/DDBJ whole genome shotgun (WGS) entry which is preliminary data.</text>
</comment>
<protein>
    <submittedName>
        <fullName evidence="1">Uncharacterized protein</fullName>
    </submittedName>
</protein>
<dbReference type="AlphaFoldDB" id="A0A820CCE4"/>
<organism evidence="1 2">
    <name type="scientific">Rotaria magnacalcarata</name>
    <dbReference type="NCBI Taxonomy" id="392030"/>
    <lineage>
        <taxon>Eukaryota</taxon>
        <taxon>Metazoa</taxon>
        <taxon>Spiralia</taxon>
        <taxon>Gnathifera</taxon>
        <taxon>Rotifera</taxon>
        <taxon>Eurotatoria</taxon>
        <taxon>Bdelloidea</taxon>
        <taxon>Philodinida</taxon>
        <taxon>Philodinidae</taxon>
        <taxon>Rotaria</taxon>
    </lineage>
</organism>
<proteinExistence type="predicted"/>
<dbReference type="PROSITE" id="PS51996">
    <property type="entry name" value="TR_MART"/>
    <property type="match status" value="1"/>
</dbReference>